<dbReference type="Proteomes" id="UP001156903">
    <property type="component" value="Unassembled WGS sequence"/>
</dbReference>
<protein>
    <recommendedName>
        <fullName evidence="3">Type III secretion protein</fullName>
    </recommendedName>
</protein>
<evidence type="ECO:0008006" key="3">
    <source>
        <dbReference type="Google" id="ProtNLM"/>
    </source>
</evidence>
<name>A0ABQ6BYP2_9BURK</name>
<gene>
    <name evidence="1" type="ORF">GCM10007935_04570</name>
</gene>
<dbReference type="EMBL" id="BSPB01000002">
    <property type="protein sequence ID" value="GLS13029.1"/>
    <property type="molecule type" value="Genomic_DNA"/>
</dbReference>
<proteinExistence type="predicted"/>
<comment type="caution">
    <text evidence="1">The sequence shown here is derived from an EMBL/GenBank/DDBJ whole genome shotgun (WGS) entry which is preliminary data.</text>
</comment>
<organism evidence="1 2">
    <name type="scientific">Hydrogenophaga electricum</name>
    <dbReference type="NCBI Taxonomy" id="1230953"/>
    <lineage>
        <taxon>Bacteria</taxon>
        <taxon>Pseudomonadati</taxon>
        <taxon>Pseudomonadota</taxon>
        <taxon>Betaproteobacteria</taxon>
        <taxon>Burkholderiales</taxon>
        <taxon>Comamonadaceae</taxon>
        <taxon>Hydrogenophaga</taxon>
    </lineage>
</organism>
<reference evidence="2" key="1">
    <citation type="journal article" date="2019" name="Int. J. Syst. Evol. Microbiol.">
        <title>The Global Catalogue of Microorganisms (GCM) 10K type strain sequencing project: providing services to taxonomists for standard genome sequencing and annotation.</title>
        <authorList>
            <consortium name="The Broad Institute Genomics Platform"/>
            <consortium name="The Broad Institute Genome Sequencing Center for Infectious Disease"/>
            <person name="Wu L."/>
            <person name="Ma J."/>
        </authorList>
    </citation>
    <scope>NUCLEOTIDE SEQUENCE [LARGE SCALE GENOMIC DNA]</scope>
    <source>
        <strain evidence="2">NBRC 109341</strain>
    </source>
</reference>
<keyword evidence="2" id="KW-1185">Reference proteome</keyword>
<sequence length="231" mass="25352">MLNMLKGWWGRREQAAPAQTAIQRWAEGRAMAFRDWEPAACEAEGLWGSVPARARLGRSPWPYMPGQVLQVEAVLGRPAAGAAPDDGVVLISRTLKPVIEREAEAAFAQFTDGLRTSETVLSDEVRWLTGFRDTGWSGPADAFWRRYAVLTSLPKVAPAWLDDRAQAALMNWPGGAQTNPPPVMLAWTQGRLLARLALPERESDAIALHGLALLDHLLQRASELTEAPAQL</sequence>
<evidence type="ECO:0000313" key="2">
    <source>
        <dbReference type="Proteomes" id="UP001156903"/>
    </source>
</evidence>
<evidence type="ECO:0000313" key="1">
    <source>
        <dbReference type="EMBL" id="GLS13029.1"/>
    </source>
</evidence>
<accession>A0ABQ6BYP2</accession>